<keyword evidence="2 4" id="KW-0663">Pyridoxal phosphate</keyword>
<sequence>MNIYEKIGLQKVINASGRMTILGVSVLSDKSTDGFKEGSQNFVVMEDLMNKAGEIVSAYTKAEASCVTSSASAGIAIAAASLITKDNQTMAENLHILNTDKREIIIQKGHVVNYGAPIKTMIELGGGKLVEVGQSNLTSEENITGNINENTVGIFYVKSHHSVQKGMLSLEKTIEIGKKYNIPVVVDAAAEEDLEKYVLMGTDMVIYSGSKAIEGPASGFITGKKELIKNCKLQYKGIGRAMKVDKGVIMSLLSALEQYSQKDEARIEQENKKKAELLAEELKGIKGTAISVVKDEAGREIYRTEMKLLDTKLNAEELIKELEGGNPAIYTRNYYKNQGKIHFDMRSVDEKEIGNIFKRIEEILG</sequence>
<reference evidence="7" key="1">
    <citation type="submission" date="2009-09" db="EMBL/GenBank/DDBJ databases">
        <title>The complete chromosome of Sebaldella termitidis ATCC 33386.</title>
        <authorList>
            <consortium name="US DOE Joint Genome Institute (JGI-PGF)"/>
            <person name="Lucas S."/>
            <person name="Copeland A."/>
            <person name="Lapidus A."/>
            <person name="Glavina del Rio T."/>
            <person name="Dalin E."/>
            <person name="Tice H."/>
            <person name="Bruce D."/>
            <person name="Goodwin L."/>
            <person name="Pitluck S."/>
            <person name="Kyrpides N."/>
            <person name="Mavromatis K."/>
            <person name="Ivanova N."/>
            <person name="Mikhailova N."/>
            <person name="Sims D."/>
            <person name="Meincke L."/>
            <person name="Brettin T."/>
            <person name="Detter J.C."/>
            <person name="Han C."/>
            <person name="Larimer F."/>
            <person name="Land M."/>
            <person name="Hauser L."/>
            <person name="Markowitz V."/>
            <person name="Cheng J.F."/>
            <person name="Hugenholtz P."/>
            <person name="Woyke T."/>
            <person name="Wu D."/>
            <person name="Eisen J.A."/>
        </authorList>
    </citation>
    <scope>NUCLEOTIDE SEQUENCE [LARGE SCALE GENOMIC DNA]</scope>
    <source>
        <strain evidence="7">ATCC 33386 / NCTC 11300</strain>
    </source>
</reference>
<protein>
    <submittedName>
        <fullName evidence="6">Pyridoxal phosphate-dependent enzyme</fullName>
    </submittedName>
</protein>
<dbReference type="Pfam" id="PF03841">
    <property type="entry name" value="SelA"/>
    <property type="match status" value="1"/>
</dbReference>
<feature type="modified residue" description="N6-(pyridoxal phosphate)lysine" evidence="4">
    <location>
        <position position="211"/>
    </location>
</feature>
<evidence type="ECO:0000256" key="4">
    <source>
        <dbReference type="PIRSR" id="PIRSR618319-50"/>
    </source>
</evidence>
<dbReference type="InterPro" id="IPR006337">
    <property type="entry name" value="DgaE-like"/>
</dbReference>
<dbReference type="InterPro" id="IPR015421">
    <property type="entry name" value="PyrdxlP-dep_Trfase_major"/>
</dbReference>
<comment type="similarity">
    <text evidence="3">Belongs to the SelA family.</text>
</comment>
<evidence type="ECO:0000313" key="7">
    <source>
        <dbReference type="Proteomes" id="UP000000845"/>
    </source>
</evidence>
<evidence type="ECO:0000256" key="3">
    <source>
        <dbReference type="ARBA" id="ARBA00044507"/>
    </source>
</evidence>
<keyword evidence="7" id="KW-1185">Reference proteome</keyword>
<dbReference type="EMBL" id="CP001739">
    <property type="protein sequence ID" value="ACZ07548.1"/>
    <property type="molecule type" value="Genomic_DNA"/>
</dbReference>
<evidence type="ECO:0000256" key="2">
    <source>
        <dbReference type="ARBA" id="ARBA00022898"/>
    </source>
</evidence>
<dbReference type="GO" id="GO:0004125">
    <property type="term" value="F:L-seryl-tRNA(Sec) selenium transferase activity"/>
    <property type="evidence" value="ECO:0007669"/>
    <property type="project" value="TreeGrafter"/>
</dbReference>
<comment type="cofactor">
    <cofactor evidence="1 4">
        <name>pyridoxal 5'-phosphate</name>
        <dbReference type="ChEBI" id="CHEBI:597326"/>
    </cofactor>
</comment>
<dbReference type="STRING" id="526218.Sterm_0676"/>
<reference evidence="6 7" key="2">
    <citation type="journal article" date="2010" name="Stand. Genomic Sci.">
        <title>Complete genome sequence of Sebaldella termitidis type strain (NCTC 11300).</title>
        <authorList>
            <person name="Harmon-Smith M."/>
            <person name="Celia L."/>
            <person name="Chertkov O."/>
            <person name="Lapidus A."/>
            <person name="Copeland A."/>
            <person name="Glavina Del Rio T."/>
            <person name="Nolan M."/>
            <person name="Lucas S."/>
            <person name="Tice H."/>
            <person name="Cheng J.F."/>
            <person name="Han C."/>
            <person name="Detter J.C."/>
            <person name="Bruce D."/>
            <person name="Goodwin L."/>
            <person name="Pitluck S."/>
            <person name="Pati A."/>
            <person name="Liolios K."/>
            <person name="Ivanova N."/>
            <person name="Mavromatis K."/>
            <person name="Mikhailova N."/>
            <person name="Chen A."/>
            <person name="Palaniappan K."/>
            <person name="Land M."/>
            <person name="Hauser L."/>
            <person name="Chang Y.J."/>
            <person name="Jeffries C.D."/>
            <person name="Brettin T."/>
            <person name="Goker M."/>
            <person name="Beck B."/>
            <person name="Bristow J."/>
            <person name="Eisen J.A."/>
            <person name="Markowitz V."/>
            <person name="Hugenholtz P."/>
            <person name="Kyrpides N.C."/>
            <person name="Klenk H.P."/>
            <person name="Chen F."/>
        </authorList>
    </citation>
    <scope>NUCLEOTIDE SEQUENCE [LARGE SCALE GENOMIC DNA]</scope>
    <source>
        <strain evidence="6">ATCC 33386</strain>
        <strain evidence="7">ATCC 33386 / NCTC 11300</strain>
    </source>
</reference>
<dbReference type="SUPFAM" id="SSF53383">
    <property type="entry name" value="PLP-dependent transferases"/>
    <property type="match status" value="1"/>
</dbReference>
<dbReference type="HOGENOM" id="CLU_040896_1_0_0"/>
<dbReference type="FunFam" id="3.40.640.10:FF:000056">
    <property type="entry name" value="SelA-like pyridoxal phosphate-dependent enzyme"/>
    <property type="match status" value="1"/>
</dbReference>
<dbReference type="InterPro" id="IPR015424">
    <property type="entry name" value="PyrdxlP-dep_Trfase"/>
</dbReference>
<evidence type="ECO:0000256" key="1">
    <source>
        <dbReference type="ARBA" id="ARBA00001933"/>
    </source>
</evidence>
<dbReference type="KEGG" id="str:Sterm_0676"/>
<dbReference type="Gene3D" id="3.40.640.10">
    <property type="entry name" value="Type I PLP-dependent aspartate aminotransferase-like (Major domain)"/>
    <property type="match status" value="1"/>
</dbReference>
<dbReference type="EMBL" id="CP001739">
    <property type="protein sequence ID" value="ACZ10700.1"/>
    <property type="molecule type" value="Genomic_DNA"/>
</dbReference>
<dbReference type="PANTHER" id="PTHR32328">
    <property type="entry name" value="L-SERYL-TRNA(SEC) SELENIUM TRANSFERASE"/>
    <property type="match status" value="1"/>
</dbReference>
<dbReference type="InterPro" id="IPR018319">
    <property type="entry name" value="SelA-like"/>
</dbReference>
<dbReference type="RefSeq" id="WP_012860144.1">
    <property type="nucleotide sequence ID" value="NC_013517.1"/>
</dbReference>
<dbReference type="Proteomes" id="UP000000845">
    <property type="component" value="Chromosome"/>
</dbReference>
<evidence type="ECO:0000313" key="5">
    <source>
        <dbReference type="EMBL" id="ACZ07548.1"/>
    </source>
</evidence>
<proteinExistence type="inferred from homology"/>
<accession>D1AG74</accession>
<dbReference type="eggNOG" id="COG1921">
    <property type="taxonomic scope" value="Bacteria"/>
</dbReference>
<name>D1AG74_SEBTE</name>
<dbReference type="KEGG" id="str:Sterm_3866"/>
<evidence type="ECO:0000313" key="6">
    <source>
        <dbReference type="EMBL" id="ACZ10700.1"/>
    </source>
</evidence>
<dbReference type="NCBIfam" id="TIGR01437">
    <property type="entry name" value="selA_rel"/>
    <property type="match status" value="1"/>
</dbReference>
<gene>
    <name evidence="5" type="ordered locus">Sterm_0676</name>
    <name evidence="6" type="ordered locus">Sterm_3866</name>
</gene>
<organism evidence="6 7">
    <name type="scientific">Sebaldella termitidis (strain ATCC 33386 / NCTC 11300)</name>
    <dbReference type="NCBI Taxonomy" id="526218"/>
    <lineage>
        <taxon>Bacteria</taxon>
        <taxon>Fusobacteriati</taxon>
        <taxon>Fusobacteriota</taxon>
        <taxon>Fusobacteriia</taxon>
        <taxon>Fusobacteriales</taxon>
        <taxon>Leptotrichiaceae</taxon>
        <taxon>Sebaldella</taxon>
    </lineage>
</organism>
<dbReference type="PANTHER" id="PTHR32328:SF0">
    <property type="entry name" value="L-SERYL-TRNA(SEC) SELENIUM TRANSFERASE"/>
    <property type="match status" value="1"/>
</dbReference>
<dbReference type="AlphaFoldDB" id="D1AG74"/>